<dbReference type="PATRIC" id="fig|1114963.3.peg.4829"/>
<evidence type="ECO:0000256" key="7">
    <source>
        <dbReference type="SAM" id="SignalP"/>
    </source>
</evidence>
<dbReference type="RefSeq" id="WP_059153541.1">
    <property type="nucleotide sequence ID" value="NZ_KQ130460.1"/>
</dbReference>
<proteinExistence type="inferred from homology"/>
<evidence type="ECO:0000313" key="9">
    <source>
        <dbReference type="EMBL" id="KMS50915.1"/>
    </source>
</evidence>
<comment type="caution">
    <text evidence="9">The sequence shown here is derived from an EMBL/GenBank/DDBJ whole genome shotgun (WGS) entry which is preliminary data.</text>
</comment>
<accession>A0A0J8A6A5</accession>
<gene>
    <name evidence="9" type="ORF">V474_05920</name>
</gene>
<evidence type="ECO:0000256" key="6">
    <source>
        <dbReference type="SAM" id="MobiDB-lite"/>
    </source>
</evidence>
<feature type="chain" id="PRO_5005293255" description="17 kDa surface antigen" evidence="7">
    <location>
        <begin position="26"/>
        <end position="144"/>
    </location>
</feature>
<name>A0A0J8A6A5_9SPHN</name>
<dbReference type="PANTHER" id="PTHR35603">
    <property type="match status" value="1"/>
</dbReference>
<keyword evidence="5" id="KW-0449">Lipoprotein</keyword>
<dbReference type="InterPro" id="IPR008816">
    <property type="entry name" value="Gly_zipper_2TM_dom"/>
</dbReference>
<protein>
    <recommendedName>
        <fullName evidence="3">17 kDa surface antigen</fullName>
    </recommendedName>
</protein>
<evidence type="ECO:0000256" key="5">
    <source>
        <dbReference type="ARBA" id="ARBA00023288"/>
    </source>
</evidence>
<evidence type="ECO:0000259" key="8">
    <source>
        <dbReference type="Pfam" id="PF05433"/>
    </source>
</evidence>
<dbReference type="AlphaFoldDB" id="A0A0J8A6A5"/>
<reference evidence="9 10" key="1">
    <citation type="journal article" date="2015" name="G3 (Bethesda)">
        <title>Insights into Ongoing Evolution of the Hexachlorocyclohexane Catabolic Pathway from Comparative Genomics of Ten Sphingomonadaceae Strains.</title>
        <authorList>
            <person name="Pearce S.L."/>
            <person name="Oakeshott J.G."/>
            <person name="Pandey G."/>
        </authorList>
    </citation>
    <scope>NUCLEOTIDE SEQUENCE [LARGE SCALE GENOMIC DNA]</scope>
    <source>
        <strain evidence="9 10">LL02</strain>
    </source>
</reference>
<dbReference type="InterPro" id="IPR051407">
    <property type="entry name" value="Bact_OM_lipoprot/Surf_antigen"/>
</dbReference>
<dbReference type="EMBL" id="JACU01000014">
    <property type="protein sequence ID" value="KMS50915.1"/>
    <property type="molecule type" value="Genomic_DNA"/>
</dbReference>
<evidence type="ECO:0000313" key="10">
    <source>
        <dbReference type="Proteomes" id="UP000052268"/>
    </source>
</evidence>
<evidence type="ECO:0000256" key="1">
    <source>
        <dbReference type="ARBA" id="ARBA00004459"/>
    </source>
</evidence>
<comment type="subcellular location">
    <subcellularLocation>
        <location evidence="1">Cell outer membrane</location>
        <topology evidence="1">Lipid-anchor</topology>
    </subcellularLocation>
</comment>
<dbReference type="PANTHER" id="PTHR35603:SF2">
    <property type="entry name" value="OUTER MEMBRANE LIPOPROTEIN"/>
    <property type="match status" value="1"/>
</dbReference>
<keyword evidence="10" id="KW-1185">Reference proteome</keyword>
<keyword evidence="4" id="KW-0472">Membrane</keyword>
<feature type="signal peptide" evidence="7">
    <location>
        <begin position="1"/>
        <end position="25"/>
    </location>
</feature>
<sequence length="144" mass="16129">MNKSLLALAALAFTATALPLTPAMADPPRWNDRDRDGRNDRWDRRDNRKDYRRDDRRRNIYDSRGRYSEPRRIDRNSHVWRGNDGRYYCKRDNGTTGLIIGAGVGALAGNQIAGNGDRTIGTILGGVLGGALGREIDKGDIQCR</sequence>
<feature type="region of interest" description="Disordered" evidence="6">
    <location>
        <begin position="22"/>
        <end position="49"/>
    </location>
</feature>
<comment type="similarity">
    <text evidence="2">Belongs to the rickettsiale 17 kDa surface antigen family.</text>
</comment>
<keyword evidence="7" id="KW-0732">Signal</keyword>
<evidence type="ECO:0000256" key="3">
    <source>
        <dbReference type="ARBA" id="ARBA00015281"/>
    </source>
</evidence>
<organism evidence="9 10">
    <name type="scientific">Novosphingobium barchaimii LL02</name>
    <dbReference type="NCBI Taxonomy" id="1114963"/>
    <lineage>
        <taxon>Bacteria</taxon>
        <taxon>Pseudomonadati</taxon>
        <taxon>Pseudomonadota</taxon>
        <taxon>Alphaproteobacteria</taxon>
        <taxon>Sphingomonadales</taxon>
        <taxon>Sphingomonadaceae</taxon>
        <taxon>Novosphingobium</taxon>
    </lineage>
</organism>
<evidence type="ECO:0000256" key="2">
    <source>
        <dbReference type="ARBA" id="ARBA00008681"/>
    </source>
</evidence>
<dbReference type="Proteomes" id="UP000052268">
    <property type="component" value="Unassembled WGS sequence"/>
</dbReference>
<dbReference type="Pfam" id="PF05433">
    <property type="entry name" value="Rick_17kDa_Anti"/>
    <property type="match status" value="1"/>
</dbReference>
<feature type="compositionally biased region" description="Basic and acidic residues" evidence="6">
    <location>
        <begin position="29"/>
        <end position="49"/>
    </location>
</feature>
<dbReference type="GO" id="GO:0009279">
    <property type="term" value="C:cell outer membrane"/>
    <property type="evidence" value="ECO:0007669"/>
    <property type="project" value="UniProtKB-SubCell"/>
</dbReference>
<evidence type="ECO:0000256" key="4">
    <source>
        <dbReference type="ARBA" id="ARBA00023136"/>
    </source>
</evidence>
<feature type="domain" description="Glycine zipper 2TM" evidence="8">
    <location>
        <begin position="97"/>
        <end position="136"/>
    </location>
</feature>